<reference evidence="2 3" key="1">
    <citation type="submission" date="2019-07" db="EMBL/GenBank/DDBJ databases">
        <title>Finished genome of Venturia effusa.</title>
        <authorList>
            <person name="Young C.A."/>
            <person name="Cox M.P."/>
            <person name="Ganley A.R.D."/>
            <person name="David W.J."/>
        </authorList>
    </citation>
    <scope>NUCLEOTIDE SEQUENCE [LARGE SCALE GENOMIC DNA]</scope>
    <source>
        <strain evidence="3">albino</strain>
    </source>
</reference>
<dbReference type="Gene3D" id="1.10.630.10">
    <property type="entry name" value="Cytochrome P450"/>
    <property type="match status" value="1"/>
</dbReference>
<dbReference type="STRING" id="50376.A0A517L5A8"/>
<evidence type="ECO:0000256" key="1">
    <source>
        <dbReference type="ARBA" id="ARBA00010617"/>
    </source>
</evidence>
<dbReference type="InterPro" id="IPR050121">
    <property type="entry name" value="Cytochrome_P450_monoxygenase"/>
</dbReference>
<dbReference type="EMBL" id="CP042189">
    <property type="protein sequence ID" value="QDS70778.1"/>
    <property type="molecule type" value="Genomic_DNA"/>
</dbReference>
<dbReference type="Proteomes" id="UP000316270">
    <property type="component" value="Chromosome 5"/>
</dbReference>
<comment type="similarity">
    <text evidence="1">Belongs to the cytochrome P450 family.</text>
</comment>
<name>A0A517L5A8_9PEZI</name>
<accession>A0A517L5A8</accession>
<gene>
    <name evidence="2" type="ORF">FKW77_004080</name>
</gene>
<dbReference type="GO" id="GO:0004497">
    <property type="term" value="F:monooxygenase activity"/>
    <property type="evidence" value="ECO:0007669"/>
    <property type="project" value="InterPro"/>
</dbReference>
<dbReference type="GO" id="GO:0016705">
    <property type="term" value="F:oxidoreductase activity, acting on paired donors, with incorporation or reduction of molecular oxygen"/>
    <property type="evidence" value="ECO:0007669"/>
    <property type="project" value="InterPro"/>
</dbReference>
<dbReference type="GO" id="GO:0020037">
    <property type="term" value="F:heme binding"/>
    <property type="evidence" value="ECO:0007669"/>
    <property type="project" value="InterPro"/>
</dbReference>
<protein>
    <submittedName>
        <fullName evidence="2">Uncharacterized protein</fullName>
    </submittedName>
</protein>
<dbReference type="PANTHER" id="PTHR24305:SF166">
    <property type="entry name" value="CYTOCHROME P450 12A4, MITOCHONDRIAL-RELATED"/>
    <property type="match status" value="1"/>
</dbReference>
<evidence type="ECO:0000313" key="2">
    <source>
        <dbReference type="EMBL" id="QDS70778.1"/>
    </source>
</evidence>
<organism evidence="2 3">
    <name type="scientific">Venturia effusa</name>
    <dbReference type="NCBI Taxonomy" id="50376"/>
    <lineage>
        <taxon>Eukaryota</taxon>
        <taxon>Fungi</taxon>
        <taxon>Dikarya</taxon>
        <taxon>Ascomycota</taxon>
        <taxon>Pezizomycotina</taxon>
        <taxon>Dothideomycetes</taxon>
        <taxon>Pleosporomycetidae</taxon>
        <taxon>Venturiales</taxon>
        <taxon>Venturiaceae</taxon>
        <taxon>Venturia</taxon>
    </lineage>
</organism>
<proteinExistence type="inferred from homology"/>
<evidence type="ECO:0000313" key="3">
    <source>
        <dbReference type="Proteomes" id="UP000316270"/>
    </source>
</evidence>
<dbReference type="PANTHER" id="PTHR24305">
    <property type="entry name" value="CYTOCHROME P450"/>
    <property type="match status" value="1"/>
</dbReference>
<dbReference type="AlphaFoldDB" id="A0A517L5A8"/>
<keyword evidence="3" id="KW-1185">Reference proteome</keyword>
<sequence length="450" mass="51913">MNFDKLKASLRSYFEGGCGGFEVGPYEKTPPPGAWPDQRDCVLFRERVRESIRQTRGIIQCKNKDGKPLEGGYAALVEARARSNQRLVTVFGIDNAFTTYDAQRKIDFVVEVNDRVKNVSDEEWQGLANMASYWALAKMYAKEESPKRLDLTDFVQFLTMKVSLHFLFGPDSAALRTEEGENYISFIAKEINRLWLVSKADPILEKWEDQTYFHQALHYVTGSSDTRLSEDPHFTDSKENPLNWILPAYESMWRIVLTTVRQLYLNTDDRQHHLYAMLHFLKEPCKRTFRNQEKVCRVSAHHLIKECLRLYPPVRRIGRTLPENGGVKHVKADIRECQRNYLLADFEPDEFHPERWEHIEAQCQRSTNAKSLAESEEQLGFLPFGLSPFKCPAGKSSFAFRMIGVLAGATLNALEDDGGRDWSESPDEVFDELGSGREEKNVLLWEFSYN</sequence>
<dbReference type="GO" id="GO:0005506">
    <property type="term" value="F:iron ion binding"/>
    <property type="evidence" value="ECO:0007669"/>
    <property type="project" value="InterPro"/>
</dbReference>
<dbReference type="SUPFAM" id="SSF48264">
    <property type="entry name" value="Cytochrome P450"/>
    <property type="match status" value="1"/>
</dbReference>
<dbReference type="OrthoDB" id="10029320at2759"/>
<dbReference type="InterPro" id="IPR036396">
    <property type="entry name" value="Cyt_P450_sf"/>
</dbReference>